<dbReference type="EMBL" id="JAAGWK010000005">
    <property type="protein sequence ID" value="NEL53004.1"/>
    <property type="molecule type" value="Genomic_DNA"/>
</dbReference>
<dbReference type="GO" id="GO:0003700">
    <property type="term" value="F:DNA-binding transcription factor activity"/>
    <property type="evidence" value="ECO:0007669"/>
    <property type="project" value="InterPro"/>
</dbReference>
<keyword evidence="3" id="KW-0804">Transcription</keyword>
<protein>
    <submittedName>
        <fullName evidence="5">GntR family transcriptional regulator</fullName>
    </submittedName>
</protein>
<dbReference type="PRINTS" id="PR00035">
    <property type="entry name" value="HTHGNTR"/>
</dbReference>
<comment type="caution">
    <text evidence="5">The sequence shown here is derived from an EMBL/GenBank/DDBJ whole genome shotgun (WGS) entry which is preliminary data.</text>
</comment>
<reference evidence="5 6" key="1">
    <citation type="submission" date="2020-02" db="EMBL/GenBank/DDBJ databases">
        <title>The whole genome sequence of CPCC 205119.</title>
        <authorList>
            <person name="Jiang Z."/>
        </authorList>
    </citation>
    <scope>NUCLEOTIDE SEQUENCE [LARGE SCALE GENOMIC DNA]</scope>
    <source>
        <strain evidence="5 6">CPCC 205119</strain>
    </source>
</reference>
<keyword evidence="6" id="KW-1185">Reference proteome</keyword>
<keyword evidence="1" id="KW-0805">Transcription regulation</keyword>
<dbReference type="Gene3D" id="3.40.1410.10">
    <property type="entry name" value="Chorismate lyase-like"/>
    <property type="match status" value="1"/>
</dbReference>
<evidence type="ECO:0000313" key="5">
    <source>
        <dbReference type="EMBL" id="NEL53004.1"/>
    </source>
</evidence>
<dbReference type="CDD" id="cd07377">
    <property type="entry name" value="WHTH_GntR"/>
    <property type="match status" value="1"/>
</dbReference>
<evidence type="ECO:0000256" key="3">
    <source>
        <dbReference type="ARBA" id="ARBA00023163"/>
    </source>
</evidence>
<organism evidence="5 6">
    <name type="scientific">Goekera deserti</name>
    <dbReference type="NCBI Taxonomy" id="2497753"/>
    <lineage>
        <taxon>Bacteria</taxon>
        <taxon>Bacillati</taxon>
        <taxon>Actinomycetota</taxon>
        <taxon>Actinomycetes</taxon>
        <taxon>Geodermatophilales</taxon>
        <taxon>Geodermatophilaceae</taxon>
        <taxon>Goekera</taxon>
    </lineage>
</organism>
<dbReference type="InterPro" id="IPR036390">
    <property type="entry name" value="WH_DNA-bd_sf"/>
</dbReference>
<dbReference type="SUPFAM" id="SSF64288">
    <property type="entry name" value="Chorismate lyase-like"/>
    <property type="match status" value="1"/>
</dbReference>
<dbReference type="SMART" id="SM00866">
    <property type="entry name" value="UTRA"/>
    <property type="match status" value="1"/>
</dbReference>
<sequence length="244" mass="26348">MPVLPFDVDRSSPVPLYFQVAQQIEAAIDSGTLAPGDRLENEVALADRLGLSRPTMRQAIQSLVERGLLVRRRGVGTQVVQGRVRRPVRLSSLHDDLVRSGQHPTTTVLLHETGPAPAEVALTLGLAPGTDVVTLGRLRCVDDGPLAVLHNWLPADLLPADADLTHHGLYEVLRAQGVHLRVASQQISAEGADAETAGRLGLDPGAPVLVVERTCWDDSGRAVEFARHHYRADGYTVEMTLVDP</sequence>
<evidence type="ECO:0000256" key="2">
    <source>
        <dbReference type="ARBA" id="ARBA00023125"/>
    </source>
</evidence>
<dbReference type="PANTHER" id="PTHR44846">
    <property type="entry name" value="MANNOSYL-D-GLYCERATE TRANSPORT/METABOLISM SYSTEM REPRESSOR MNGR-RELATED"/>
    <property type="match status" value="1"/>
</dbReference>
<dbReference type="AlphaFoldDB" id="A0A7K3W9I1"/>
<dbReference type="PANTHER" id="PTHR44846:SF17">
    <property type="entry name" value="GNTR-FAMILY TRANSCRIPTIONAL REGULATOR"/>
    <property type="match status" value="1"/>
</dbReference>
<dbReference type="InterPro" id="IPR000524">
    <property type="entry name" value="Tscrpt_reg_HTH_GntR"/>
</dbReference>
<dbReference type="SMART" id="SM00345">
    <property type="entry name" value="HTH_GNTR"/>
    <property type="match status" value="1"/>
</dbReference>
<dbReference type="Pfam" id="PF07702">
    <property type="entry name" value="UTRA"/>
    <property type="match status" value="1"/>
</dbReference>
<accession>A0A7K3W9I1</accession>
<evidence type="ECO:0000259" key="4">
    <source>
        <dbReference type="PROSITE" id="PS50949"/>
    </source>
</evidence>
<dbReference type="InterPro" id="IPR028978">
    <property type="entry name" value="Chorismate_lyase_/UTRA_dom_sf"/>
</dbReference>
<dbReference type="Pfam" id="PF00392">
    <property type="entry name" value="GntR"/>
    <property type="match status" value="1"/>
</dbReference>
<dbReference type="GO" id="GO:0003677">
    <property type="term" value="F:DNA binding"/>
    <property type="evidence" value="ECO:0007669"/>
    <property type="project" value="UniProtKB-KW"/>
</dbReference>
<dbReference type="Gene3D" id="1.10.10.10">
    <property type="entry name" value="Winged helix-like DNA-binding domain superfamily/Winged helix DNA-binding domain"/>
    <property type="match status" value="1"/>
</dbReference>
<dbReference type="SUPFAM" id="SSF46785">
    <property type="entry name" value="Winged helix' DNA-binding domain"/>
    <property type="match status" value="1"/>
</dbReference>
<dbReference type="Proteomes" id="UP000470470">
    <property type="component" value="Unassembled WGS sequence"/>
</dbReference>
<gene>
    <name evidence="5" type="ORF">G1H19_03115</name>
</gene>
<feature type="domain" description="HTH gntR-type" evidence="4">
    <location>
        <begin position="14"/>
        <end position="82"/>
    </location>
</feature>
<evidence type="ECO:0000256" key="1">
    <source>
        <dbReference type="ARBA" id="ARBA00023015"/>
    </source>
</evidence>
<evidence type="ECO:0000313" key="6">
    <source>
        <dbReference type="Proteomes" id="UP000470470"/>
    </source>
</evidence>
<keyword evidence="2" id="KW-0238">DNA-binding</keyword>
<dbReference type="GO" id="GO:0045892">
    <property type="term" value="P:negative regulation of DNA-templated transcription"/>
    <property type="evidence" value="ECO:0007669"/>
    <property type="project" value="TreeGrafter"/>
</dbReference>
<dbReference type="InterPro" id="IPR050679">
    <property type="entry name" value="Bact_HTH_transcr_reg"/>
</dbReference>
<name>A0A7K3W9I1_9ACTN</name>
<dbReference type="PROSITE" id="PS50949">
    <property type="entry name" value="HTH_GNTR"/>
    <property type="match status" value="1"/>
</dbReference>
<proteinExistence type="predicted"/>
<dbReference type="InterPro" id="IPR036388">
    <property type="entry name" value="WH-like_DNA-bd_sf"/>
</dbReference>
<dbReference type="InterPro" id="IPR011663">
    <property type="entry name" value="UTRA"/>
</dbReference>